<keyword evidence="8" id="KW-1185">Reference proteome</keyword>
<feature type="DNA-binding region" description="H-T-H motif" evidence="5">
    <location>
        <begin position="59"/>
        <end position="78"/>
    </location>
</feature>
<evidence type="ECO:0000256" key="2">
    <source>
        <dbReference type="ARBA" id="ARBA00023015"/>
    </source>
</evidence>
<dbReference type="Gene3D" id="1.10.357.10">
    <property type="entry name" value="Tetracycline Repressor, domain 2"/>
    <property type="match status" value="1"/>
</dbReference>
<evidence type="ECO:0000259" key="6">
    <source>
        <dbReference type="PROSITE" id="PS50977"/>
    </source>
</evidence>
<dbReference type="PROSITE" id="PS50977">
    <property type="entry name" value="HTH_TETR_2"/>
    <property type="match status" value="1"/>
</dbReference>
<organism evidence="7 8">
    <name type="scientific">Cohaesibacter gelatinilyticus</name>
    <dbReference type="NCBI Taxonomy" id="372072"/>
    <lineage>
        <taxon>Bacteria</taxon>
        <taxon>Pseudomonadati</taxon>
        <taxon>Pseudomonadota</taxon>
        <taxon>Alphaproteobacteria</taxon>
        <taxon>Hyphomicrobiales</taxon>
        <taxon>Cohaesibacteraceae</taxon>
    </lineage>
</organism>
<proteinExistence type="predicted"/>
<dbReference type="PROSITE" id="PS01081">
    <property type="entry name" value="HTH_TETR_1"/>
    <property type="match status" value="1"/>
</dbReference>
<evidence type="ECO:0000256" key="3">
    <source>
        <dbReference type="ARBA" id="ARBA00023125"/>
    </source>
</evidence>
<dbReference type="AlphaFoldDB" id="A0A285NB93"/>
<protein>
    <submittedName>
        <fullName evidence="7">Transcriptional regulator, TetR family</fullName>
    </submittedName>
</protein>
<name>A0A285NB93_9HYPH</name>
<dbReference type="InterPro" id="IPR039538">
    <property type="entry name" value="BetI_C"/>
</dbReference>
<reference evidence="7 8" key="1">
    <citation type="submission" date="2017-09" db="EMBL/GenBank/DDBJ databases">
        <authorList>
            <person name="Ehlers B."/>
            <person name="Leendertz F.H."/>
        </authorList>
    </citation>
    <scope>NUCLEOTIDE SEQUENCE [LARGE SCALE GENOMIC DNA]</scope>
    <source>
        <strain evidence="7 8">DSM 18289</strain>
    </source>
</reference>
<keyword evidence="1" id="KW-0678">Repressor</keyword>
<evidence type="ECO:0000313" key="7">
    <source>
        <dbReference type="EMBL" id="SNZ06183.1"/>
    </source>
</evidence>
<dbReference type="GO" id="GO:0000976">
    <property type="term" value="F:transcription cis-regulatory region binding"/>
    <property type="evidence" value="ECO:0007669"/>
    <property type="project" value="TreeGrafter"/>
</dbReference>
<accession>A0A285NB93</accession>
<keyword evidence="3 5" id="KW-0238">DNA-binding</keyword>
<dbReference type="InterPro" id="IPR023772">
    <property type="entry name" value="DNA-bd_HTH_TetR-type_CS"/>
</dbReference>
<dbReference type="InterPro" id="IPR050109">
    <property type="entry name" value="HTH-type_TetR-like_transc_reg"/>
</dbReference>
<keyword evidence="2" id="KW-0805">Transcription regulation</keyword>
<dbReference type="Pfam" id="PF00440">
    <property type="entry name" value="TetR_N"/>
    <property type="match status" value="1"/>
</dbReference>
<dbReference type="InterPro" id="IPR036271">
    <property type="entry name" value="Tet_transcr_reg_TetR-rel_C_sf"/>
</dbReference>
<evidence type="ECO:0000256" key="1">
    <source>
        <dbReference type="ARBA" id="ARBA00022491"/>
    </source>
</evidence>
<evidence type="ECO:0000256" key="5">
    <source>
        <dbReference type="PROSITE-ProRule" id="PRU00335"/>
    </source>
</evidence>
<feature type="domain" description="HTH tetR-type" evidence="6">
    <location>
        <begin position="36"/>
        <end position="96"/>
    </location>
</feature>
<evidence type="ECO:0000313" key="8">
    <source>
        <dbReference type="Proteomes" id="UP000219439"/>
    </source>
</evidence>
<dbReference type="InterPro" id="IPR001647">
    <property type="entry name" value="HTH_TetR"/>
</dbReference>
<dbReference type="Pfam" id="PF13977">
    <property type="entry name" value="TetR_C_6"/>
    <property type="match status" value="1"/>
</dbReference>
<dbReference type="PANTHER" id="PTHR30055">
    <property type="entry name" value="HTH-TYPE TRANSCRIPTIONAL REGULATOR RUTR"/>
    <property type="match status" value="1"/>
</dbReference>
<evidence type="ECO:0000256" key="4">
    <source>
        <dbReference type="ARBA" id="ARBA00023163"/>
    </source>
</evidence>
<dbReference type="PANTHER" id="PTHR30055:SF228">
    <property type="entry name" value="TRANSCRIPTIONAL REGULATOR-RELATED"/>
    <property type="match status" value="1"/>
</dbReference>
<gene>
    <name evidence="7" type="ORF">SAMN06265368_0333</name>
</gene>
<dbReference type="GO" id="GO:0003700">
    <property type="term" value="F:DNA-binding transcription factor activity"/>
    <property type="evidence" value="ECO:0007669"/>
    <property type="project" value="TreeGrafter"/>
</dbReference>
<dbReference type="SUPFAM" id="SSF46689">
    <property type="entry name" value="Homeodomain-like"/>
    <property type="match status" value="1"/>
</dbReference>
<dbReference type="EMBL" id="OBEL01000001">
    <property type="protein sequence ID" value="SNZ06183.1"/>
    <property type="molecule type" value="Genomic_DNA"/>
</dbReference>
<keyword evidence="4" id="KW-0804">Transcription</keyword>
<dbReference type="Proteomes" id="UP000219439">
    <property type="component" value="Unassembled WGS sequence"/>
</dbReference>
<dbReference type="InterPro" id="IPR009057">
    <property type="entry name" value="Homeodomain-like_sf"/>
</dbReference>
<sequence>MWMEVGNLREFAEQLERKILPPKAKQTPKYSRLEAEVRRERLILATIESVGEVGYSATTVREICRRAEVSPGLLRFHFSGKAELILHAYERLLNDFIAGIIEIVRHEDSEPRVRLAAFVEACFDPSGHSENRLAMMLAFWSELRQNPNIRGPAAEMFSSYRSELIEVIKEVALIEGNADEVDASLVAISLTSLVDGLWLERSVNPEGFSLEDARLACYGLLDGFLFCGTNEQWLQERAAGRNI</sequence>
<dbReference type="SUPFAM" id="SSF48498">
    <property type="entry name" value="Tetracyclin repressor-like, C-terminal domain"/>
    <property type="match status" value="1"/>
</dbReference>